<evidence type="ECO:0000313" key="16">
    <source>
        <dbReference type="Proteomes" id="UP000267469"/>
    </source>
</evidence>
<dbReference type="AlphaFoldDB" id="A0A3N0EPL3"/>
<comment type="subunit">
    <text evidence="2">Monomer.</text>
</comment>
<sequence length="156" mass="17858">MGIFNKAKGLETGTRIPEFQLKDQNGIWVKLPEAILQKGAVIYFYPKNESGVCTKEACAFRDNFETFSDMGFQVIGINNASVENHKAFQKNHRLPFTLLSDPGNKVLKMFGIRNVLFLTGRETFVLDKEGMILHKFRDFLNGEKHIQEALKILKNY</sequence>
<evidence type="ECO:0000256" key="7">
    <source>
        <dbReference type="ARBA" id="ARBA00023157"/>
    </source>
</evidence>
<evidence type="ECO:0000259" key="14">
    <source>
        <dbReference type="PROSITE" id="PS51352"/>
    </source>
</evidence>
<dbReference type="EC" id="1.11.1.24" evidence="3"/>
<dbReference type="RefSeq" id="WP_123215275.1">
    <property type="nucleotide sequence ID" value="NZ_RJTM01000035.1"/>
</dbReference>
<evidence type="ECO:0000256" key="1">
    <source>
        <dbReference type="ARBA" id="ARBA00003330"/>
    </source>
</evidence>
<dbReference type="GO" id="GO:0045454">
    <property type="term" value="P:cell redox homeostasis"/>
    <property type="evidence" value="ECO:0007669"/>
    <property type="project" value="TreeGrafter"/>
</dbReference>
<evidence type="ECO:0000256" key="9">
    <source>
        <dbReference type="ARBA" id="ARBA00032824"/>
    </source>
</evidence>
<dbReference type="GO" id="GO:0008379">
    <property type="term" value="F:thioredoxin peroxidase activity"/>
    <property type="evidence" value="ECO:0007669"/>
    <property type="project" value="TreeGrafter"/>
</dbReference>
<dbReference type="InterPro" id="IPR036249">
    <property type="entry name" value="Thioredoxin-like_sf"/>
</dbReference>
<keyword evidence="8" id="KW-0676">Redox-active center</keyword>
<dbReference type="OrthoDB" id="9112061at2"/>
<dbReference type="InterPro" id="IPR024706">
    <property type="entry name" value="Peroxiredoxin_AhpC-typ"/>
</dbReference>
<comment type="function">
    <text evidence="1">Thiol-specific peroxidase that catalyzes the reduction of hydrogen peroxide and organic hydroperoxides to water and alcohols, respectively. Plays a role in cell protection against oxidative stress by detoxifying peroxides and as sensor of hydrogen peroxide-mediated signaling events.</text>
</comment>
<evidence type="ECO:0000256" key="13">
    <source>
        <dbReference type="PIRSR" id="PIRSR000239-1"/>
    </source>
</evidence>
<dbReference type="InterPro" id="IPR050924">
    <property type="entry name" value="Peroxiredoxin_BCP/PrxQ"/>
</dbReference>
<dbReference type="Pfam" id="PF00578">
    <property type="entry name" value="AhpC-TSA"/>
    <property type="match status" value="1"/>
</dbReference>
<dbReference type="InterPro" id="IPR013766">
    <property type="entry name" value="Thioredoxin_domain"/>
</dbReference>
<proteinExistence type="inferred from homology"/>
<dbReference type="SUPFAM" id="SSF52833">
    <property type="entry name" value="Thioredoxin-like"/>
    <property type="match status" value="1"/>
</dbReference>
<keyword evidence="5" id="KW-0049">Antioxidant</keyword>
<dbReference type="PANTHER" id="PTHR42801:SF4">
    <property type="entry name" value="AHPC_TSA FAMILY PROTEIN"/>
    <property type="match status" value="1"/>
</dbReference>
<evidence type="ECO:0000256" key="10">
    <source>
        <dbReference type="ARBA" id="ARBA00038489"/>
    </source>
</evidence>
<dbReference type="CDD" id="cd03017">
    <property type="entry name" value="PRX_BCP"/>
    <property type="match status" value="1"/>
</dbReference>
<evidence type="ECO:0000313" key="15">
    <source>
        <dbReference type="EMBL" id="RNL89838.1"/>
    </source>
</evidence>
<dbReference type="GO" id="GO:0034599">
    <property type="term" value="P:cellular response to oxidative stress"/>
    <property type="evidence" value="ECO:0007669"/>
    <property type="project" value="TreeGrafter"/>
</dbReference>
<evidence type="ECO:0000256" key="12">
    <source>
        <dbReference type="ARBA" id="ARBA00049091"/>
    </source>
</evidence>
<evidence type="ECO:0000256" key="5">
    <source>
        <dbReference type="ARBA" id="ARBA00022862"/>
    </source>
</evidence>
<evidence type="ECO:0000256" key="4">
    <source>
        <dbReference type="ARBA" id="ARBA00022559"/>
    </source>
</evidence>
<evidence type="ECO:0000256" key="3">
    <source>
        <dbReference type="ARBA" id="ARBA00013017"/>
    </source>
</evidence>
<name>A0A3N0EPL3_SINP1</name>
<dbReference type="Proteomes" id="UP000267469">
    <property type="component" value="Unassembled WGS sequence"/>
</dbReference>
<feature type="domain" description="Thioredoxin" evidence="14">
    <location>
        <begin position="10"/>
        <end position="156"/>
    </location>
</feature>
<keyword evidence="7" id="KW-1015">Disulfide bond</keyword>
<accession>A0A3N0EPL3</accession>
<comment type="caution">
    <text evidence="15">The sequence shown here is derived from an EMBL/GenBank/DDBJ whole genome shotgun (WGS) entry which is preliminary data.</text>
</comment>
<dbReference type="Gene3D" id="3.40.30.10">
    <property type="entry name" value="Glutaredoxin"/>
    <property type="match status" value="1"/>
</dbReference>
<comment type="catalytic activity">
    <reaction evidence="12">
        <text>a hydroperoxide + [thioredoxin]-dithiol = an alcohol + [thioredoxin]-disulfide + H2O</text>
        <dbReference type="Rhea" id="RHEA:62620"/>
        <dbReference type="Rhea" id="RHEA-COMP:10698"/>
        <dbReference type="Rhea" id="RHEA-COMP:10700"/>
        <dbReference type="ChEBI" id="CHEBI:15377"/>
        <dbReference type="ChEBI" id="CHEBI:29950"/>
        <dbReference type="ChEBI" id="CHEBI:30879"/>
        <dbReference type="ChEBI" id="CHEBI:35924"/>
        <dbReference type="ChEBI" id="CHEBI:50058"/>
        <dbReference type="EC" id="1.11.1.24"/>
    </reaction>
</comment>
<reference evidence="15 16" key="1">
    <citation type="submission" date="2018-10" db="EMBL/GenBank/DDBJ databases">
        <title>Sinomicrobium pectinilyticum sp. nov., a pectinase-producing bacterium isolated from alkaline and saline soil, and emended description of the genus Sinomicrobium.</title>
        <authorList>
            <person name="Cheng B."/>
            <person name="Li C."/>
            <person name="Lai Q."/>
            <person name="Du M."/>
            <person name="Shao Z."/>
            <person name="Xu P."/>
            <person name="Yang C."/>
        </authorList>
    </citation>
    <scope>NUCLEOTIDE SEQUENCE [LARGE SCALE GENOMIC DNA]</scope>
    <source>
        <strain evidence="15 16">5DNS001</strain>
    </source>
</reference>
<gene>
    <name evidence="15" type="ORF">ED312_06870</name>
</gene>
<comment type="similarity">
    <text evidence="10">Belongs to the peroxiredoxin family. BCP/PrxQ subfamily.</text>
</comment>
<dbReference type="GO" id="GO:0005737">
    <property type="term" value="C:cytoplasm"/>
    <property type="evidence" value="ECO:0007669"/>
    <property type="project" value="TreeGrafter"/>
</dbReference>
<evidence type="ECO:0000256" key="11">
    <source>
        <dbReference type="ARBA" id="ARBA00042639"/>
    </source>
</evidence>
<dbReference type="PROSITE" id="PS51352">
    <property type="entry name" value="THIOREDOXIN_2"/>
    <property type="match status" value="1"/>
</dbReference>
<organism evidence="15 16">
    <name type="scientific">Sinomicrobium pectinilyticum</name>
    <dbReference type="NCBI Taxonomy" id="1084421"/>
    <lineage>
        <taxon>Bacteria</taxon>
        <taxon>Pseudomonadati</taxon>
        <taxon>Bacteroidota</taxon>
        <taxon>Flavobacteriia</taxon>
        <taxon>Flavobacteriales</taxon>
        <taxon>Flavobacteriaceae</taxon>
        <taxon>Sinomicrobium</taxon>
    </lineage>
</organism>
<evidence type="ECO:0000256" key="2">
    <source>
        <dbReference type="ARBA" id="ARBA00011245"/>
    </source>
</evidence>
<keyword evidence="4" id="KW-0575">Peroxidase</keyword>
<keyword evidence="16" id="KW-1185">Reference proteome</keyword>
<feature type="active site" description="Cysteine sulfenic acid (-SOH) intermediate; for peroxidase activity" evidence="13">
    <location>
        <position position="53"/>
    </location>
</feature>
<evidence type="ECO:0000256" key="6">
    <source>
        <dbReference type="ARBA" id="ARBA00023002"/>
    </source>
</evidence>
<dbReference type="PIRSF" id="PIRSF000239">
    <property type="entry name" value="AHPC"/>
    <property type="match status" value="1"/>
</dbReference>
<protein>
    <recommendedName>
        <fullName evidence="3">thioredoxin-dependent peroxiredoxin</fullName>
        <ecNumber evidence="3">1.11.1.24</ecNumber>
    </recommendedName>
    <alternativeName>
        <fullName evidence="9">Thioredoxin peroxidase</fullName>
    </alternativeName>
    <alternativeName>
        <fullName evidence="11">Thioredoxin-dependent peroxiredoxin Bcp</fullName>
    </alternativeName>
</protein>
<dbReference type="InterPro" id="IPR000866">
    <property type="entry name" value="AhpC/TSA"/>
</dbReference>
<dbReference type="PANTHER" id="PTHR42801">
    <property type="entry name" value="THIOREDOXIN-DEPENDENT PEROXIDE REDUCTASE"/>
    <property type="match status" value="1"/>
</dbReference>
<dbReference type="EMBL" id="RJTM01000035">
    <property type="protein sequence ID" value="RNL89838.1"/>
    <property type="molecule type" value="Genomic_DNA"/>
</dbReference>
<evidence type="ECO:0000256" key="8">
    <source>
        <dbReference type="ARBA" id="ARBA00023284"/>
    </source>
</evidence>
<keyword evidence="6" id="KW-0560">Oxidoreductase</keyword>